<dbReference type="RefSeq" id="WP_159552923.1">
    <property type="nucleotide sequence ID" value="NZ_CP035042.1"/>
</dbReference>
<dbReference type="EMBL" id="CP035042">
    <property type="protein sequence ID" value="QHC50554.1"/>
    <property type="molecule type" value="Genomic_DNA"/>
</dbReference>
<sequence length="139" mass="15981">MLRWRLSRHARRLARAGVTVVADRWPTLEYGKMDGPRIATGLPGLNGAVLRLLAGWERAIYRRIEPADIVFHLVVDEQTAIARNAARVKADKESTQDIVRRFRDNLDFQPIAHRVERIDNLGTLQEVLAVVERHLEQDR</sequence>
<protein>
    <recommendedName>
        <fullName evidence="3">Thymidylate kinase-like domain-containing protein</fullName>
    </recommendedName>
</protein>
<dbReference type="OrthoDB" id="6174480at2"/>
<evidence type="ECO:0008006" key="3">
    <source>
        <dbReference type="Google" id="ProtNLM"/>
    </source>
</evidence>
<dbReference type="Proteomes" id="UP000464013">
    <property type="component" value="Chromosome"/>
</dbReference>
<organism evidence="1 2">
    <name type="scientific">Billgrantia tianxiuensis</name>
    <dbReference type="NCBI Taxonomy" id="2497861"/>
    <lineage>
        <taxon>Bacteria</taxon>
        <taxon>Pseudomonadati</taxon>
        <taxon>Pseudomonadota</taxon>
        <taxon>Gammaproteobacteria</taxon>
        <taxon>Oceanospirillales</taxon>
        <taxon>Halomonadaceae</taxon>
        <taxon>Billgrantia</taxon>
    </lineage>
</organism>
<dbReference type="KEGG" id="htx:EKK97_14430"/>
<dbReference type="SUPFAM" id="SSF52540">
    <property type="entry name" value="P-loop containing nucleoside triphosphate hydrolases"/>
    <property type="match status" value="1"/>
</dbReference>
<dbReference type="InterPro" id="IPR027417">
    <property type="entry name" value="P-loop_NTPase"/>
</dbReference>
<gene>
    <name evidence="1" type="ORF">EKK97_14430</name>
</gene>
<keyword evidence="2" id="KW-1185">Reference proteome</keyword>
<evidence type="ECO:0000313" key="1">
    <source>
        <dbReference type="EMBL" id="QHC50554.1"/>
    </source>
</evidence>
<dbReference type="Gene3D" id="3.40.50.300">
    <property type="entry name" value="P-loop containing nucleotide triphosphate hydrolases"/>
    <property type="match status" value="1"/>
</dbReference>
<dbReference type="AlphaFoldDB" id="A0A6I6SPW7"/>
<evidence type="ECO:0000313" key="2">
    <source>
        <dbReference type="Proteomes" id="UP000464013"/>
    </source>
</evidence>
<reference evidence="1 2" key="1">
    <citation type="submission" date="2019-01" db="EMBL/GenBank/DDBJ databases">
        <title>Complete genome of a denitifying bacterium Halomons sp. BC-M4-5.</title>
        <authorList>
            <person name="Wang L."/>
            <person name="Shao Z."/>
        </authorList>
    </citation>
    <scope>NUCLEOTIDE SEQUENCE [LARGE SCALE GENOMIC DNA]</scope>
    <source>
        <strain evidence="1 2">BC-M4-5</strain>
    </source>
</reference>
<name>A0A6I6SPW7_9GAMM</name>
<accession>A0A6I6SPW7</accession>
<proteinExistence type="predicted"/>